<dbReference type="EMBL" id="JARQZJ010000040">
    <property type="protein sequence ID" value="KAK9877112.1"/>
    <property type="molecule type" value="Genomic_DNA"/>
</dbReference>
<feature type="domain" description="ABC transmembrane type-1" evidence="16">
    <location>
        <begin position="75"/>
        <end position="382"/>
    </location>
</feature>
<dbReference type="PANTHER" id="PTHR43394:SF27">
    <property type="entry name" value="ATP-DEPENDENT TRANSLOCASE ABCB1-LIKE"/>
    <property type="match status" value="1"/>
</dbReference>
<organism evidence="17 18">
    <name type="scientific">Henosepilachna vigintioctopunctata</name>
    <dbReference type="NCBI Taxonomy" id="420089"/>
    <lineage>
        <taxon>Eukaryota</taxon>
        <taxon>Metazoa</taxon>
        <taxon>Ecdysozoa</taxon>
        <taxon>Arthropoda</taxon>
        <taxon>Hexapoda</taxon>
        <taxon>Insecta</taxon>
        <taxon>Pterygota</taxon>
        <taxon>Neoptera</taxon>
        <taxon>Endopterygota</taxon>
        <taxon>Coleoptera</taxon>
        <taxon>Polyphaga</taxon>
        <taxon>Cucujiformia</taxon>
        <taxon>Coccinelloidea</taxon>
        <taxon>Coccinellidae</taxon>
        <taxon>Epilachninae</taxon>
        <taxon>Epilachnini</taxon>
        <taxon>Henosepilachna</taxon>
    </lineage>
</organism>
<feature type="transmembrane region" description="Helical" evidence="14">
    <location>
        <begin position="319"/>
        <end position="341"/>
    </location>
</feature>
<dbReference type="PROSITE" id="PS50929">
    <property type="entry name" value="ABC_TM1F"/>
    <property type="match status" value="2"/>
</dbReference>
<dbReference type="InterPro" id="IPR003439">
    <property type="entry name" value="ABC_transporter-like_ATP-bd"/>
</dbReference>
<evidence type="ECO:0000256" key="14">
    <source>
        <dbReference type="SAM" id="Phobius"/>
    </source>
</evidence>
<dbReference type="GO" id="GO:0016887">
    <property type="term" value="F:ATP hydrolysis activity"/>
    <property type="evidence" value="ECO:0007669"/>
    <property type="project" value="InterPro"/>
</dbReference>
<dbReference type="Gene3D" id="3.40.50.300">
    <property type="entry name" value="P-loop containing nucleotide triphosphate hydrolases"/>
    <property type="match status" value="2"/>
</dbReference>
<evidence type="ECO:0000256" key="3">
    <source>
        <dbReference type="ARBA" id="ARBA00012191"/>
    </source>
</evidence>
<proteinExistence type="inferred from homology"/>
<feature type="domain" description="ABC transmembrane type-1" evidence="16">
    <location>
        <begin position="726"/>
        <end position="965"/>
    </location>
</feature>
<feature type="transmembrane region" description="Helical" evidence="14">
    <location>
        <begin position="905"/>
        <end position="926"/>
    </location>
</feature>
<comment type="subcellular location">
    <subcellularLocation>
        <location evidence="1">Membrane</location>
        <topology evidence="1">Multi-pass membrane protein</topology>
    </subcellularLocation>
</comment>
<dbReference type="GO" id="GO:0017085">
    <property type="term" value="P:response to insecticide"/>
    <property type="evidence" value="ECO:0007669"/>
    <property type="project" value="UniProtKB-ARBA"/>
</dbReference>
<keyword evidence="9" id="KW-1278">Translocase</keyword>
<dbReference type="PANTHER" id="PTHR43394">
    <property type="entry name" value="ATP-DEPENDENT PERMEASE MDL1, MITOCHONDRIAL"/>
    <property type="match status" value="1"/>
</dbReference>
<evidence type="ECO:0000256" key="13">
    <source>
        <dbReference type="ARBA" id="ARBA00034018"/>
    </source>
</evidence>
<dbReference type="SMART" id="SM00382">
    <property type="entry name" value="AAA"/>
    <property type="match status" value="2"/>
</dbReference>
<dbReference type="InterPro" id="IPR039421">
    <property type="entry name" value="Type_1_exporter"/>
</dbReference>
<dbReference type="GO" id="GO:0008559">
    <property type="term" value="F:ABC-type xenobiotic transporter activity"/>
    <property type="evidence" value="ECO:0007669"/>
    <property type="project" value="UniProtKB-EC"/>
</dbReference>
<dbReference type="InterPro" id="IPR027417">
    <property type="entry name" value="P-loop_NTPase"/>
</dbReference>
<evidence type="ECO:0000256" key="5">
    <source>
        <dbReference type="ARBA" id="ARBA00022692"/>
    </source>
</evidence>
<keyword evidence="5 14" id="KW-0812">Transmembrane</keyword>
<dbReference type="PROSITE" id="PS50893">
    <property type="entry name" value="ABC_TRANSPORTER_2"/>
    <property type="match status" value="2"/>
</dbReference>
<dbReference type="InterPro" id="IPR017871">
    <property type="entry name" value="ABC_transporter-like_CS"/>
</dbReference>
<feature type="transmembrane region" description="Helical" evidence="14">
    <location>
        <begin position="138"/>
        <end position="157"/>
    </location>
</feature>
<keyword evidence="4" id="KW-0813">Transport</keyword>
<feature type="transmembrane region" description="Helical" evidence="14">
    <location>
        <begin position="209"/>
        <end position="227"/>
    </location>
</feature>
<reference evidence="17 18" key="1">
    <citation type="submission" date="2023-03" db="EMBL/GenBank/DDBJ databases">
        <title>Genome insight into feeding habits of ladybird beetles.</title>
        <authorList>
            <person name="Li H.-S."/>
            <person name="Huang Y.-H."/>
            <person name="Pang H."/>
        </authorList>
    </citation>
    <scope>NUCLEOTIDE SEQUENCE [LARGE SCALE GENOMIC DNA]</scope>
    <source>
        <strain evidence="17">SYSU_2023b</strain>
        <tissue evidence="17">Whole body</tissue>
    </source>
</reference>
<gene>
    <name evidence="17" type="ORF">WA026_016857</name>
</gene>
<feature type="transmembrane region" description="Helical" evidence="14">
    <location>
        <begin position="233"/>
        <end position="254"/>
    </location>
</feature>
<feature type="transmembrane region" description="Helical" evidence="14">
    <location>
        <begin position="771"/>
        <end position="794"/>
    </location>
</feature>
<dbReference type="CDD" id="cd03249">
    <property type="entry name" value="ABC_MTABC3_MDL1_MDL2"/>
    <property type="match status" value="2"/>
</dbReference>
<keyword evidence="11 14" id="KW-0472">Membrane</keyword>
<dbReference type="GO" id="GO:0005524">
    <property type="term" value="F:ATP binding"/>
    <property type="evidence" value="ECO:0007669"/>
    <property type="project" value="UniProtKB-KW"/>
</dbReference>
<dbReference type="Gene3D" id="1.20.1560.10">
    <property type="entry name" value="ABC transporter type 1, transmembrane domain"/>
    <property type="match status" value="2"/>
</dbReference>
<dbReference type="GO" id="GO:0015421">
    <property type="term" value="F:ABC-type oligopeptide transporter activity"/>
    <property type="evidence" value="ECO:0007669"/>
    <property type="project" value="TreeGrafter"/>
</dbReference>
<comment type="catalytic activity">
    <reaction evidence="13">
        <text>ATP + H2O + xenobioticSide 1 = ADP + phosphate + xenobioticSide 2.</text>
        <dbReference type="EC" id="7.6.2.2"/>
    </reaction>
</comment>
<dbReference type="FunFam" id="3.40.50.300:FF:000205">
    <property type="entry name" value="ABC transporter B family member 4"/>
    <property type="match status" value="1"/>
</dbReference>
<dbReference type="FunFam" id="3.40.50.300:FF:000479">
    <property type="entry name" value="Multidrug resistance protein 1A"/>
    <property type="match status" value="1"/>
</dbReference>
<keyword evidence="6" id="KW-0677">Repeat</keyword>
<evidence type="ECO:0000256" key="6">
    <source>
        <dbReference type="ARBA" id="ARBA00022737"/>
    </source>
</evidence>
<dbReference type="InterPro" id="IPR011527">
    <property type="entry name" value="ABC1_TM_dom"/>
</dbReference>
<evidence type="ECO:0000313" key="17">
    <source>
        <dbReference type="EMBL" id="KAK9877112.1"/>
    </source>
</evidence>
<evidence type="ECO:0000256" key="2">
    <source>
        <dbReference type="ARBA" id="ARBA00007577"/>
    </source>
</evidence>
<feature type="transmembrane region" description="Helical" evidence="14">
    <location>
        <begin position="71"/>
        <end position="91"/>
    </location>
</feature>
<evidence type="ECO:0000259" key="15">
    <source>
        <dbReference type="PROSITE" id="PS50893"/>
    </source>
</evidence>
<feature type="transmembrane region" description="Helical" evidence="14">
    <location>
        <begin position="353"/>
        <end position="372"/>
    </location>
</feature>
<comment type="caution">
    <text evidence="17">The sequence shown here is derived from an EMBL/GenBank/DDBJ whole genome shotgun (WGS) entry which is preliminary data.</text>
</comment>
<keyword evidence="10 14" id="KW-1133">Transmembrane helix</keyword>
<dbReference type="PROSITE" id="PS00211">
    <property type="entry name" value="ABC_TRANSPORTER_1"/>
    <property type="match status" value="2"/>
</dbReference>
<evidence type="ECO:0000256" key="12">
    <source>
        <dbReference type="ARBA" id="ARBA00023180"/>
    </source>
</evidence>
<keyword evidence="7" id="KW-0547">Nucleotide-binding</keyword>
<keyword evidence="8" id="KW-0067">ATP-binding</keyword>
<dbReference type="CDD" id="cd18578">
    <property type="entry name" value="ABC_6TM_Pgp_ABCB1_D2_like"/>
    <property type="match status" value="1"/>
</dbReference>
<evidence type="ECO:0000256" key="8">
    <source>
        <dbReference type="ARBA" id="ARBA00022840"/>
    </source>
</evidence>
<protein>
    <recommendedName>
        <fullName evidence="3">ABC-type xenobiotic transporter</fullName>
        <ecNumber evidence="3">7.6.2.2</ecNumber>
    </recommendedName>
</protein>
<sequence length="1241" mass="139124">MKDIDLRNLKVMNGRFRNRQQFNDENCRERHNENTYSIDTGKKEDRVTEKKIIDPGIPYWKLFKYTTFLDWLYVIIAVTCTVIVGVCQPYYTVSFGTATGDVIMYVTTIEANNLTRVEILKAETKLFSDIYRFSMKSLGLGMATLLAHYVAGVLFTYSSSNQLFKLRQKFLEKSLNQDISWYDSNKTGDFATTFSENLKKVEDGIGEKVGLFIFHVTVCFTGVIWSLVQGWKLTLVCLVSLPVSIVVMGFVTWLSTKFSKQEMESYSKAGVIAEEVFSFIRTVVAFDGQKKEIRRYDEHLQDARNNNIRRTLFNGLSNGLIWFFAYSGCALSLWYGVTLIIDQKNLPEEQKSYTPGIVVSIFFNTMVGFWNFNMAAPYLQIFGVACGAASKIFKVLDNEPVINASQKKGLNLKNIKGQIGFHNIHFSYPTRSDVKVLNGLSLSINAGETVAFVGSSGCGKTTCIHLVQRFYDPLSGRITIDGIDITELNLARYRENIGVVGQEPALFATTIAENIRYGKHSANQEDIERAAKKANAHKFIKSLPNGYETVIGERGTQLSGGQKQRIAIARALIKQPTILLLDEATSALDTTSESEVQAALDSLNGECTTIIVAHRLTTIRNANRIFVLSEGKVVEEGSYEELMNKKDVFFNLVSSQTGKNQQLKQKVQERTESVELEFRENNDRRESFIDIRKFKHRMSIAGKEDKGIVNVLKIIKMNMPEWFWIVLGCTTSILIGAALPVYSVLFGDIVGVLAVSDKHQLMKSTNQICTFYVVLGIVTAISYLLQFYSFGIAGENLTLRVRRKMFAEILNQDIGWFDKQENGVGALCSKLSNDAASIQGQKVMQGDAVFREQKLQKSAAIAVEAISNIRTVASLGCEKLIISRYTKELIPYHVSFRRKCHFRSFILGLAKSLMYFAYSAGLSYGARLIVDEGIHYGIIFKVTDLVIVGSWALGNTFAFTPNLQSGLEAAGRMFNLLNREPQVKNINNASKRTWESNDVQYSKVYFSYPTRPKIPVLKGLDLLIPTGKTIALVGSSGCGKSTIIQLLERFYNPTAGEVSIDDVNIEIIDLQHLRANFGIVSQEPNLFDRTIAENIAYGNNHRNVFIDEIIEAAKNANIHNFISSLPQGYDTPLGPKGTQISGGQKQRIAIARALVRNPRILLLDEATSALDNESEKVVQEALDKAKEGRTCITIAHRLTTVQDADIICVLDKGKVVELGTHQELIEKQDYYYNFFKLQSNP</sequence>
<dbReference type="GO" id="GO:0090374">
    <property type="term" value="P:oligopeptide export from mitochondrion"/>
    <property type="evidence" value="ECO:0007669"/>
    <property type="project" value="TreeGrafter"/>
</dbReference>
<evidence type="ECO:0000313" key="18">
    <source>
        <dbReference type="Proteomes" id="UP001431783"/>
    </source>
</evidence>
<dbReference type="Pfam" id="PF00005">
    <property type="entry name" value="ABC_tran"/>
    <property type="match status" value="2"/>
</dbReference>
<evidence type="ECO:0000256" key="10">
    <source>
        <dbReference type="ARBA" id="ARBA00022989"/>
    </source>
</evidence>
<dbReference type="SUPFAM" id="SSF90123">
    <property type="entry name" value="ABC transporter transmembrane region"/>
    <property type="match status" value="2"/>
</dbReference>
<feature type="domain" description="ABC transporter" evidence="15">
    <location>
        <begin position="999"/>
        <end position="1237"/>
    </location>
</feature>
<evidence type="ECO:0000256" key="4">
    <source>
        <dbReference type="ARBA" id="ARBA00022448"/>
    </source>
</evidence>
<dbReference type="InterPro" id="IPR036640">
    <property type="entry name" value="ABC1_TM_sf"/>
</dbReference>
<feature type="transmembrane region" description="Helical" evidence="14">
    <location>
        <begin position="722"/>
        <end position="745"/>
    </location>
</feature>
<dbReference type="InterPro" id="IPR003593">
    <property type="entry name" value="AAA+_ATPase"/>
</dbReference>
<dbReference type="SUPFAM" id="SSF52540">
    <property type="entry name" value="P-loop containing nucleoside triphosphate hydrolases"/>
    <property type="match status" value="2"/>
</dbReference>
<name>A0AAW1UA34_9CUCU</name>
<keyword evidence="18" id="KW-1185">Reference proteome</keyword>
<dbReference type="Pfam" id="PF00664">
    <property type="entry name" value="ABC_membrane"/>
    <property type="match status" value="3"/>
</dbReference>
<evidence type="ECO:0000256" key="7">
    <source>
        <dbReference type="ARBA" id="ARBA00022741"/>
    </source>
</evidence>
<dbReference type="GO" id="GO:0005743">
    <property type="term" value="C:mitochondrial inner membrane"/>
    <property type="evidence" value="ECO:0007669"/>
    <property type="project" value="TreeGrafter"/>
</dbReference>
<dbReference type="CDD" id="cd18577">
    <property type="entry name" value="ABC_6TM_Pgp_ABCB1_D1_like"/>
    <property type="match status" value="1"/>
</dbReference>
<keyword evidence="12" id="KW-0325">Glycoprotein</keyword>
<dbReference type="EC" id="7.6.2.2" evidence="3"/>
<feature type="domain" description="ABC transporter" evidence="15">
    <location>
        <begin position="419"/>
        <end position="655"/>
    </location>
</feature>
<evidence type="ECO:0000256" key="1">
    <source>
        <dbReference type="ARBA" id="ARBA00004141"/>
    </source>
</evidence>
<evidence type="ECO:0000256" key="9">
    <source>
        <dbReference type="ARBA" id="ARBA00022967"/>
    </source>
</evidence>
<accession>A0AAW1UA34</accession>
<evidence type="ECO:0000259" key="16">
    <source>
        <dbReference type="PROSITE" id="PS50929"/>
    </source>
</evidence>
<dbReference type="GO" id="GO:0097254">
    <property type="term" value="P:renal tubular secretion"/>
    <property type="evidence" value="ECO:0007669"/>
    <property type="project" value="UniProtKB-ARBA"/>
</dbReference>
<dbReference type="AlphaFoldDB" id="A0AAW1UA34"/>
<comment type="similarity">
    <text evidence="2">Belongs to the ABC transporter superfamily. ABCB family. Multidrug resistance exporter (TC 3.A.1.201) subfamily.</text>
</comment>
<dbReference type="Proteomes" id="UP001431783">
    <property type="component" value="Unassembled WGS sequence"/>
</dbReference>
<evidence type="ECO:0000256" key="11">
    <source>
        <dbReference type="ARBA" id="ARBA00023136"/>
    </source>
</evidence>